<proteinExistence type="inferred from homology"/>
<keyword evidence="3" id="KW-1185">Reference proteome</keyword>
<comment type="similarity">
    <text evidence="1">Belongs to the TMA16 family.</text>
</comment>
<evidence type="ECO:0000256" key="1">
    <source>
        <dbReference type="ARBA" id="ARBA00034127"/>
    </source>
</evidence>
<sequence>MPKREANPNKILHPKSRKVAKIKRLEQRITKVNAPILKRQRNASDAKVFMCKYFKMQLETFRTEDGKVNPLPEAEAVKIVSTFVHRNDGIIASKTTDKAHSKWDLVAFEHNAQKEKSELASGFFEAPDLTSKKGVRALLEWDEMGHSTPALVMRKYKG</sequence>
<dbReference type="Gene3D" id="1.20.1440.170">
    <property type="entry name" value="Translation machinery-associated protein 16-like"/>
    <property type="match status" value="1"/>
</dbReference>
<organism evidence="2 3">
    <name type="scientific">Carpediemonas membranifera</name>
    <dbReference type="NCBI Taxonomy" id="201153"/>
    <lineage>
        <taxon>Eukaryota</taxon>
        <taxon>Metamonada</taxon>
        <taxon>Carpediemonas-like organisms</taxon>
        <taxon>Carpediemonas</taxon>
    </lineage>
</organism>
<comment type="caution">
    <text evidence="2">The sequence shown here is derived from an EMBL/GenBank/DDBJ whole genome shotgun (WGS) entry which is preliminary data.</text>
</comment>
<reference evidence="2" key="1">
    <citation type="submission" date="2021-05" db="EMBL/GenBank/DDBJ databases">
        <title>A free-living protist that lacks canonical eukaryotic 1 DNA replication and segregation systems.</title>
        <authorList>
            <person name="Salas-Leiva D.E."/>
            <person name="Tromer E.C."/>
            <person name="Curtis B.A."/>
            <person name="Jerlstrom-Hultqvist J."/>
            <person name="Kolisko M."/>
            <person name="Yi Z."/>
            <person name="Salas-Leiva J.S."/>
            <person name="Gallot-Lavallee L."/>
            <person name="Kops G.J.P.L."/>
            <person name="Archibald J.M."/>
            <person name="Simpson A.G.B."/>
            <person name="Roger A.J."/>
        </authorList>
    </citation>
    <scope>NUCLEOTIDE SEQUENCE</scope>
    <source>
        <strain evidence="2">BICM</strain>
    </source>
</reference>
<dbReference type="InterPro" id="IPR038356">
    <property type="entry name" value="Tma16_sf"/>
</dbReference>
<dbReference type="Pfam" id="PF11176">
    <property type="entry name" value="Tma16"/>
    <property type="match status" value="1"/>
</dbReference>
<dbReference type="AlphaFoldDB" id="A0A8J6BAC8"/>
<dbReference type="EMBL" id="JAHDYR010000002">
    <property type="protein sequence ID" value="KAG9397444.1"/>
    <property type="molecule type" value="Genomic_DNA"/>
</dbReference>
<dbReference type="Proteomes" id="UP000717585">
    <property type="component" value="Unassembled WGS sequence"/>
</dbReference>
<gene>
    <name evidence="2" type="ORF">J8273_0939</name>
</gene>
<name>A0A8J6BAC8_9EUKA</name>
<protein>
    <submittedName>
        <fullName evidence="2">Translation machinery-associated protein 16</fullName>
    </submittedName>
</protein>
<evidence type="ECO:0000313" key="3">
    <source>
        <dbReference type="Proteomes" id="UP000717585"/>
    </source>
</evidence>
<dbReference type="PANTHER" id="PTHR13349">
    <property type="entry name" value="TRANSLATION MACHINERY-ASSOCIATED PROTEIN 16"/>
    <property type="match status" value="1"/>
</dbReference>
<evidence type="ECO:0000313" key="2">
    <source>
        <dbReference type="EMBL" id="KAG9397444.1"/>
    </source>
</evidence>
<dbReference type="OrthoDB" id="270284at2759"/>
<accession>A0A8J6BAC8</accession>
<dbReference type="GO" id="GO:0005634">
    <property type="term" value="C:nucleus"/>
    <property type="evidence" value="ECO:0007669"/>
    <property type="project" value="TreeGrafter"/>
</dbReference>
<dbReference type="PANTHER" id="PTHR13349:SF2">
    <property type="entry name" value="TRANSLATION MACHINERY-ASSOCIATED PROTEIN 16"/>
    <property type="match status" value="1"/>
</dbReference>
<dbReference type="InterPro" id="IPR021346">
    <property type="entry name" value="Tma16"/>
</dbReference>